<dbReference type="Proteomes" id="UP000000637">
    <property type="component" value="Chromosome"/>
</dbReference>
<dbReference type="InterPro" id="IPR051122">
    <property type="entry name" value="SDR_DHRS6-like"/>
</dbReference>
<evidence type="ECO:0000313" key="3">
    <source>
        <dbReference type="EMBL" id="ABM09783.1"/>
    </source>
</evidence>
<sequence length="248" mass="25930">MNNQVLIIGASRGLGLDLAKSFIQHGSAVIGVHSGASAPPSVEGMTWMECDLAESGGRRQTVESLDVIPSRIIFAAAFDPRSDHPASGERDGVTQSLLVNGAGGYDILRLLIEKSDSPLSIAVVGSEAIYTPDAGSAGYAAGKAALKVLTGALTDLCRTRGGAVFEVIFGALNSEQRREEFAAASVKYKVGIEELVSRTLARANPESRIRRFIEPSECARLVSCGFDLGDIANGASFRLDGGSGGAFR</sequence>
<evidence type="ECO:0000256" key="1">
    <source>
        <dbReference type="ARBA" id="ARBA00006484"/>
    </source>
</evidence>
<dbReference type="Pfam" id="PF00106">
    <property type="entry name" value="adh_short"/>
    <property type="match status" value="1"/>
</dbReference>
<dbReference type="AlphaFoldDB" id="A1RB48"/>
<proteinExistence type="inferred from homology"/>
<accession>A1RB48</accession>
<dbReference type="InterPro" id="IPR036291">
    <property type="entry name" value="NAD(P)-bd_dom_sf"/>
</dbReference>
<dbReference type="SUPFAM" id="SSF51735">
    <property type="entry name" value="NAD(P)-binding Rossmann-fold domains"/>
    <property type="match status" value="1"/>
</dbReference>
<dbReference type="PANTHER" id="PTHR43477:SF1">
    <property type="entry name" value="DIHYDROANTICAPSIN 7-DEHYDROGENASE"/>
    <property type="match status" value="1"/>
</dbReference>
<keyword evidence="2" id="KW-0560">Oxidoreductase</keyword>
<dbReference type="STRING" id="290340.AAur_3780"/>
<keyword evidence="4" id="KW-1185">Reference proteome</keyword>
<organism evidence="3 4">
    <name type="scientific">Paenarthrobacter aurescens (strain TC1)</name>
    <dbReference type="NCBI Taxonomy" id="290340"/>
    <lineage>
        <taxon>Bacteria</taxon>
        <taxon>Bacillati</taxon>
        <taxon>Actinomycetota</taxon>
        <taxon>Actinomycetes</taxon>
        <taxon>Micrococcales</taxon>
        <taxon>Micrococcaceae</taxon>
        <taxon>Paenarthrobacter</taxon>
    </lineage>
</organism>
<dbReference type="Gene3D" id="3.40.50.720">
    <property type="entry name" value="NAD(P)-binding Rossmann-like Domain"/>
    <property type="match status" value="1"/>
</dbReference>
<evidence type="ECO:0000256" key="2">
    <source>
        <dbReference type="ARBA" id="ARBA00023002"/>
    </source>
</evidence>
<name>A1RB48_PAEAT</name>
<protein>
    <submittedName>
        <fullName evidence="3">Short-chain dehydrogenase</fullName>
    </submittedName>
</protein>
<dbReference type="InterPro" id="IPR002347">
    <property type="entry name" value="SDR_fam"/>
</dbReference>
<dbReference type="SMR" id="A1RB48"/>
<dbReference type="OrthoDB" id="9785826at2"/>
<dbReference type="EMBL" id="CP000474">
    <property type="protein sequence ID" value="ABM09783.1"/>
    <property type="molecule type" value="Genomic_DNA"/>
</dbReference>
<dbReference type="PANTHER" id="PTHR43477">
    <property type="entry name" value="DIHYDROANTICAPSIN 7-DEHYDROGENASE"/>
    <property type="match status" value="1"/>
</dbReference>
<gene>
    <name evidence="3" type="ordered locus">AAur_3780</name>
</gene>
<reference evidence="3 4" key="1">
    <citation type="journal article" date="2006" name="PLoS Genet.">
        <title>Secrets of soil survival revealed by the genome sequence of Arthrobacter aurescens TC1.</title>
        <authorList>
            <person name="Mongodin E.F."/>
            <person name="Shapir N."/>
            <person name="Daugherty S.C."/>
            <person name="DeBoy R.T."/>
            <person name="Emerson J.B."/>
            <person name="Shvartzbeyn A."/>
            <person name="Radune D."/>
            <person name="Vamathevan J."/>
            <person name="Riggs F."/>
            <person name="Grinberg V."/>
            <person name="Khouri H."/>
            <person name="Wackett L.P."/>
            <person name="Nelson K.E."/>
            <person name="Sadowsky M.J."/>
        </authorList>
    </citation>
    <scope>NUCLEOTIDE SEQUENCE [LARGE SCALE GENOMIC DNA]</scope>
    <source>
        <strain evidence="3 4">TC1</strain>
    </source>
</reference>
<comment type="similarity">
    <text evidence="1">Belongs to the short-chain dehydrogenases/reductases (SDR) family.</text>
</comment>
<dbReference type="GO" id="GO:0016491">
    <property type="term" value="F:oxidoreductase activity"/>
    <property type="evidence" value="ECO:0007669"/>
    <property type="project" value="UniProtKB-KW"/>
</dbReference>
<evidence type="ECO:0000313" key="4">
    <source>
        <dbReference type="Proteomes" id="UP000000637"/>
    </source>
</evidence>
<dbReference type="KEGG" id="aau:AAur_3780"/>
<dbReference type="HOGENOM" id="CLU_1118371_0_0_11"/>